<dbReference type="Pfam" id="PF25416">
    <property type="entry name" value="GRHL1_C"/>
    <property type="match status" value="1"/>
</dbReference>
<evidence type="ECO:0000256" key="5">
    <source>
        <dbReference type="ARBA" id="ARBA00023242"/>
    </source>
</evidence>
<keyword evidence="9" id="KW-1185">Reference proteome</keyword>
<keyword evidence="2" id="KW-0805">Transcription regulation</keyword>
<dbReference type="GO" id="GO:0001228">
    <property type="term" value="F:DNA-binding transcription activator activity, RNA polymerase II-specific"/>
    <property type="evidence" value="ECO:0007669"/>
    <property type="project" value="TreeGrafter"/>
</dbReference>
<dbReference type="InterPro" id="IPR057520">
    <property type="entry name" value="GRHL1/CP2_C"/>
</dbReference>
<evidence type="ECO:0000256" key="2">
    <source>
        <dbReference type="ARBA" id="ARBA00023015"/>
    </source>
</evidence>
<feature type="domain" description="Grh/CP2 DB" evidence="7">
    <location>
        <begin position="220"/>
        <end position="489"/>
    </location>
</feature>
<dbReference type="GO" id="GO:0000978">
    <property type="term" value="F:RNA polymerase II cis-regulatory region sequence-specific DNA binding"/>
    <property type="evidence" value="ECO:0007669"/>
    <property type="project" value="TreeGrafter"/>
</dbReference>
<evidence type="ECO:0000256" key="6">
    <source>
        <dbReference type="SAM" id="MobiDB-lite"/>
    </source>
</evidence>
<feature type="compositionally biased region" description="Basic residues" evidence="6">
    <location>
        <begin position="467"/>
        <end position="476"/>
    </location>
</feature>
<protein>
    <recommendedName>
        <fullName evidence="7">Grh/CP2 DB domain-containing protein</fullName>
    </recommendedName>
</protein>
<reference evidence="8" key="1">
    <citation type="submission" date="2021-07" db="EMBL/GenBank/DDBJ databases">
        <authorList>
            <person name="Branca A.L. A."/>
        </authorList>
    </citation>
    <scope>NUCLEOTIDE SEQUENCE</scope>
</reference>
<evidence type="ECO:0000256" key="1">
    <source>
        <dbReference type="ARBA" id="ARBA00004123"/>
    </source>
</evidence>
<evidence type="ECO:0000313" key="8">
    <source>
        <dbReference type="EMBL" id="CAG8389918.1"/>
    </source>
</evidence>
<evidence type="ECO:0000256" key="3">
    <source>
        <dbReference type="ARBA" id="ARBA00023125"/>
    </source>
</evidence>
<proteinExistence type="predicted"/>
<keyword evidence="4" id="KW-0804">Transcription</keyword>
<organism evidence="8 9">
    <name type="scientific">Penicillium salamii</name>
    <dbReference type="NCBI Taxonomy" id="1612424"/>
    <lineage>
        <taxon>Eukaryota</taxon>
        <taxon>Fungi</taxon>
        <taxon>Dikarya</taxon>
        <taxon>Ascomycota</taxon>
        <taxon>Pezizomycotina</taxon>
        <taxon>Eurotiomycetes</taxon>
        <taxon>Eurotiomycetidae</taxon>
        <taxon>Eurotiales</taxon>
        <taxon>Aspergillaceae</taxon>
        <taxon>Penicillium</taxon>
    </lineage>
</organism>
<gene>
    <name evidence="8" type="ORF">PSALAMII_LOCUS6636</name>
</gene>
<feature type="region of interest" description="Disordered" evidence="6">
    <location>
        <begin position="512"/>
        <end position="531"/>
    </location>
</feature>
<dbReference type="InterPro" id="IPR007604">
    <property type="entry name" value="CP2"/>
</dbReference>
<dbReference type="PANTHER" id="PTHR11037">
    <property type="entry name" value="TRANSCRIPTION FACTOR CP2"/>
    <property type="match status" value="1"/>
</dbReference>
<dbReference type="PROSITE" id="PS51968">
    <property type="entry name" value="GRH_CP2_DB"/>
    <property type="match status" value="1"/>
</dbReference>
<dbReference type="Proteomes" id="UP001152649">
    <property type="component" value="Unassembled WGS sequence"/>
</dbReference>
<evidence type="ECO:0000259" key="7">
    <source>
        <dbReference type="PROSITE" id="PS51968"/>
    </source>
</evidence>
<accession>A0A9W4NP23</accession>
<evidence type="ECO:0000313" key="9">
    <source>
        <dbReference type="Proteomes" id="UP001152649"/>
    </source>
</evidence>
<dbReference type="OrthoDB" id="7680836at2759"/>
<sequence>MRKPGDEFIVQFRKKFGDLLLTCDGERAKGGAFVHSGDPTLPVRYANDIDFVGTTQVDNTKYEQASGLVSGSSVSRKSNAPDSLSPVVIHKKHKTSHSRNLPGSGAVFHNKAGDLHSPMIEWGETTAPFLDASNQCTPPISWVGPDCFAPLAQTQHWVCDNTDYEQPDYMSGTFTLHDSAYSAANGLNHGILTGDMSQKTDSMAAFEADITQDSPFAKEETFRYNVTLQAPTAIVRHTKERPVTYLNKGQIYSLEVVDPKPPMKIDGPLKYRTFVRVTFEEQDQRSDPVRSWELWKDGRGLNEAYKRQSELLAVEYVEPFQDSAKCPEHRQIRLERATVDGFCVTWIADPTTKVCNYAISLRFNFLSTDFSRSKGVKGVPVRLCAKTEILRSDGEERMMEDDSEMCYCVIKLFRDHGAERKLSNDVAHVKKKIEKLNKEITDRELGVDLIGPNHGCGSMNGGQIGHRPQKPKGAIKSRKDYTTDEDLHAELAQTYALFQSAHEVSVLRFRGNERDDPESYPVNLPRGTNTMVKTGHMDNQQTESTSMPSASGNEGRLSKETYVQPDHLQSLFHLQRSPEIPTASIGALQESPLHPLQSSKAGSYRNVIMYYSYTYPLTVACFYVQFKQNGKALSSHHNAIYLINRTSLEFKEKLAKKVQIDPSLITHIFWEHSRGFKVMVDDNVVQHLPEAQIMTADICVISQTEVDSSGSKPCPVKVKLVF</sequence>
<comment type="subcellular location">
    <subcellularLocation>
        <location evidence="1">Nucleus</location>
    </subcellularLocation>
</comment>
<dbReference type="PANTHER" id="PTHR11037:SF20">
    <property type="entry name" value="PROTEIN GRAINYHEAD"/>
    <property type="match status" value="1"/>
</dbReference>
<dbReference type="GO" id="GO:0005634">
    <property type="term" value="C:nucleus"/>
    <property type="evidence" value="ECO:0007669"/>
    <property type="project" value="UniProtKB-SubCell"/>
</dbReference>
<feature type="region of interest" description="Disordered" evidence="6">
    <location>
        <begin position="458"/>
        <end position="477"/>
    </location>
</feature>
<dbReference type="Pfam" id="PF04516">
    <property type="entry name" value="CP2"/>
    <property type="match status" value="1"/>
</dbReference>
<comment type="caution">
    <text evidence="8">The sequence shown here is derived from an EMBL/GenBank/DDBJ whole genome shotgun (WGS) entry which is preliminary data.</text>
</comment>
<keyword evidence="5" id="KW-0539">Nucleus</keyword>
<dbReference type="EMBL" id="CAJVPG010000301">
    <property type="protein sequence ID" value="CAG8389918.1"/>
    <property type="molecule type" value="Genomic_DNA"/>
</dbReference>
<keyword evidence="3" id="KW-0238">DNA-binding</keyword>
<evidence type="ECO:0000256" key="4">
    <source>
        <dbReference type="ARBA" id="ARBA00023163"/>
    </source>
</evidence>
<dbReference type="AlphaFoldDB" id="A0A9W4NP23"/>
<dbReference type="InterPro" id="IPR040167">
    <property type="entry name" value="TF_CP2-like"/>
</dbReference>
<name>A0A9W4NP23_9EURO</name>